<keyword evidence="1" id="KW-0812">Transmembrane</keyword>
<name>D6U344_KTERA</name>
<evidence type="ECO:0000313" key="2">
    <source>
        <dbReference type="EMBL" id="EFH81048.1"/>
    </source>
</evidence>
<protein>
    <submittedName>
        <fullName evidence="2">Uncharacterized protein</fullName>
    </submittedName>
</protein>
<evidence type="ECO:0000313" key="3">
    <source>
        <dbReference type="Proteomes" id="UP000004508"/>
    </source>
</evidence>
<feature type="transmembrane region" description="Helical" evidence="1">
    <location>
        <begin position="14"/>
        <end position="35"/>
    </location>
</feature>
<dbReference type="AlphaFoldDB" id="D6U344"/>
<sequence>MFRLMNLLLNGQPLPRILIGLLFLVIGCVGLYVALIQGRSDGWILAGVGIILGDTY</sequence>
<gene>
    <name evidence="2" type="ORF">Krac_1719</name>
</gene>
<dbReference type="RefSeq" id="WP_007918189.1">
    <property type="nucleotide sequence ID" value="NZ_ADVG01000004.1"/>
</dbReference>
<comment type="caution">
    <text evidence="2">The sequence shown here is derived from an EMBL/GenBank/DDBJ whole genome shotgun (WGS) entry which is preliminary data.</text>
</comment>
<dbReference type="PROSITE" id="PS51257">
    <property type="entry name" value="PROKAR_LIPOPROTEIN"/>
    <property type="match status" value="1"/>
</dbReference>
<dbReference type="InParanoid" id="D6U344"/>
<organism evidence="2 3">
    <name type="scientific">Ktedonobacter racemifer DSM 44963</name>
    <dbReference type="NCBI Taxonomy" id="485913"/>
    <lineage>
        <taxon>Bacteria</taxon>
        <taxon>Bacillati</taxon>
        <taxon>Chloroflexota</taxon>
        <taxon>Ktedonobacteria</taxon>
        <taxon>Ktedonobacterales</taxon>
        <taxon>Ktedonobacteraceae</taxon>
        <taxon>Ktedonobacter</taxon>
    </lineage>
</organism>
<accession>D6U344</accession>
<proteinExistence type="predicted"/>
<keyword evidence="1" id="KW-0472">Membrane</keyword>
<keyword evidence="3" id="KW-1185">Reference proteome</keyword>
<evidence type="ECO:0000256" key="1">
    <source>
        <dbReference type="SAM" id="Phobius"/>
    </source>
</evidence>
<reference evidence="2 3" key="1">
    <citation type="journal article" date="2011" name="Stand. Genomic Sci.">
        <title>Non-contiguous finished genome sequence and contextual data of the filamentous soil bacterium Ktedonobacter racemifer type strain (SOSP1-21).</title>
        <authorList>
            <person name="Chang Y.J."/>
            <person name="Land M."/>
            <person name="Hauser L."/>
            <person name="Chertkov O."/>
            <person name="Del Rio T.G."/>
            <person name="Nolan M."/>
            <person name="Copeland A."/>
            <person name="Tice H."/>
            <person name="Cheng J.F."/>
            <person name="Lucas S."/>
            <person name="Han C."/>
            <person name="Goodwin L."/>
            <person name="Pitluck S."/>
            <person name="Ivanova N."/>
            <person name="Ovchinikova G."/>
            <person name="Pati A."/>
            <person name="Chen A."/>
            <person name="Palaniappan K."/>
            <person name="Mavromatis K."/>
            <person name="Liolios K."/>
            <person name="Brettin T."/>
            <person name="Fiebig A."/>
            <person name="Rohde M."/>
            <person name="Abt B."/>
            <person name="Goker M."/>
            <person name="Detter J.C."/>
            <person name="Woyke T."/>
            <person name="Bristow J."/>
            <person name="Eisen J.A."/>
            <person name="Markowitz V."/>
            <person name="Hugenholtz P."/>
            <person name="Kyrpides N.C."/>
            <person name="Klenk H.P."/>
            <person name="Lapidus A."/>
        </authorList>
    </citation>
    <scope>NUCLEOTIDE SEQUENCE [LARGE SCALE GENOMIC DNA]</scope>
    <source>
        <strain evidence="3">DSM 44963</strain>
    </source>
</reference>
<keyword evidence="1" id="KW-1133">Transmembrane helix</keyword>
<dbReference type="Proteomes" id="UP000004508">
    <property type="component" value="Unassembled WGS sequence"/>
</dbReference>
<dbReference type="EMBL" id="ADVG01000004">
    <property type="protein sequence ID" value="EFH81048.1"/>
    <property type="molecule type" value="Genomic_DNA"/>
</dbReference>